<dbReference type="InterPro" id="IPR049945">
    <property type="entry name" value="AAA_22"/>
</dbReference>
<evidence type="ECO:0000313" key="3">
    <source>
        <dbReference type="Proteomes" id="UP000675940"/>
    </source>
</evidence>
<name>A0A940MSQ3_9RHOB</name>
<accession>A0A940MSQ3</accession>
<sequence>MNIPRIAPLRNVAALMQHTERLIHRTPGLPGLGVFSGRSGSGKSTAVIVAANEYQAHVVQMKQSWTKAYFVEKVCEEMGVQPRRKTTPYYVDAISAHLAITDRPLIIDDAQYMLRGNMIELVRDIYESSLAPIVLVGETNLPQGLTRWENIHNRVLDWQETVDCDVRDAGKLAEIYCAGITVAPDLLESIVAASSGAIRRVATNLDMVKELARRQGAKRADLSLWGDRAYFTGAPPVSRKVEVYPGASAALARKAR</sequence>
<protein>
    <submittedName>
        <fullName evidence="2">ATP-binding protein</fullName>
    </submittedName>
</protein>
<dbReference type="GO" id="GO:0005524">
    <property type="term" value="F:ATP binding"/>
    <property type="evidence" value="ECO:0007669"/>
    <property type="project" value="UniProtKB-KW"/>
</dbReference>
<organism evidence="2 3">
    <name type="scientific">Sagittula salina</name>
    <dbReference type="NCBI Taxonomy" id="2820268"/>
    <lineage>
        <taxon>Bacteria</taxon>
        <taxon>Pseudomonadati</taxon>
        <taxon>Pseudomonadota</taxon>
        <taxon>Alphaproteobacteria</taxon>
        <taxon>Rhodobacterales</taxon>
        <taxon>Roseobacteraceae</taxon>
        <taxon>Sagittula</taxon>
    </lineage>
</organism>
<dbReference type="SUPFAM" id="SSF52540">
    <property type="entry name" value="P-loop containing nucleoside triphosphate hydrolases"/>
    <property type="match status" value="1"/>
</dbReference>
<dbReference type="GO" id="GO:0016887">
    <property type="term" value="F:ATP hydrolysis activity"/>
    <property type="evidence" value="ECO:0007669"/>
    <property type="project" value="InterPro"/>
</dbReference>
<keyword evidence="3" id="KW-1185">Reference proteome</keyword>
<dbReference type="Proteomes" id="UP000675940">
    <property type="component" value="Unassembled WGS sequence"/>
</dbReference>
<keyword evidence="2" id="KW-0547">Nucleotide-binding</keyword>
<evidence type="ECO:0000259" key="1">
    <source>
        <dbReference type="Pfam" id="PF13401"/>
    </source>
</evidence>
<dbReference type="EMBL" id="JAGISH010000009">
    <property type="protein sequence ID" value="MBP0483968.1"/>
    <property type="molecule type" value="Genomic_DNA"/>
</dbReference>
<gene>
    <name evidence="2" type="ORF">J5474_15920</name>
</gene>
<evidence type="ECO:0000313" key="2">
    <source>
        <dbReference type="EMBL" id="MBP0483968.1"/>
    </source>
</evidence>
<dbReference type="Pfam" id="PF13401">
    <property type="entry name" value="AAA_22"/>
    <property type="match status" value="1"/>
</dbReference>
<dbReference type="AlphaFoldDB" id="A0A940MSQ3"/>
<reference evidence="2" key="1">
    <citation type="submission" date="2021-03" db="EMBL/GenBank/DDBJ databases">
        <title>Sagittula salina sp. nov. strain M10.9X isolated from the marine waste.</title>
        <authorList>
            <person name="Satari L."/>
            <person name="Molina-Menor E."/>
            <person name="Vidal-Verdu A."/>
            <person name="Pascual J."/>
            <person name="Pereto J."/>
            <person name="Porcar M."/>
        </authorList>
    </citation>
    <scope>NUCLEOTIDE SEQUENCE</scope>
    <source>
        <strain evidence="2">M10.9X</strain>
    </source>
</reference>
<dbReference type="RefSeq" id="WP_209361918.1">
    <property type="nucleotide sequence ID" value="NZ_JAGISH010000009.1"/>
</dbReference>
<keyword evidence="2" id="KW-0067">ATP-binding</keyword>
<feature type="domain" description="ORC1/DEAH AAA+ ATPase" evidence="1">
    <location>
        <begin position="31"/>
        <end position="142"/>
    </location>
</feature>
<comment type="caution">
    <text evidence="2">The sequence shown here is derived from an EMBL/GenBank/DDBJ whole genome shotgun (WGS) entry which is preliminary data.</text>
</comment>
<proteinExistence type="predicted"/>
<dbReference type="InterPro" id="IPR027417">
    <property type="entry name" value="P-loop_NTPase"/>
</dbReference>